<dbReference type="Gene3D" id="3.30.560.10">
    <property type="entry name" value="Glucose Oxidase, domain 3"/>
    <property type="match status" value="1"/>
</dbReference>
<reference evidence="21 22" key="1">
    <citation type="submission" date="2014-04" db="EMBL/GenBank/DDBJ databases">
        <authorList>
            <consortium name="DOE Joint Genome Institute"/>
            <person name="Kuo A."/>
            <person name="Kohler A."/>
            <person name="Nagy L.G."/>
            <person name="Floudas D."/>
            <person name="Copeland A."/>
            <person name="Barry K.W."/>
            <person name="Cichocki N."/>
            <person name="Veneault-Fourrey C."/>
            <person name="LaButti K."/>
            <person name="Lindquist E.A."/>
            <person name="Lipzen A."/>
            <person name="Lundell T."/>
            <person name="Morin E."/>
            <person name="Murat C."/>
            <person name="Sun H."/>
            <person name="Tunlid A."/>
            <person name="Henrissat B."/>
            <person name="Grigoriev I.V."/>
            <person name="Hibbett D.S."/>
            <person name="Martin F."/>
            <person name="Nordberg H.P."/>
            <person name="Cantor M.N."/>
            <person name="Hua S.X."/>
        </authorList>
    </citation>
    <scope>NUCLEOTIDE SEQUENCE [LARGE SCALE GENOMIC DNA]</scope>
    <source>
        <strain evidence="21 22">LaAM-08-1</strain>
    </source>
</reference>
<dbReference type="EC" id="1.1.99.29" evidence="5"/>
<dbReference type="InterPro" id="IPR027424">
    <property type="entry name" value="Glucose_Oxidase_domain_2"/>
</dbReference>
<accession>A0A0C9WWU2</accession>
<evidence type="ECO:0000259" key="20">
    <source>
        <dbReference type="PROSITE" id="PS00624"/>
    </source>
</evidence>
<dbReference type="AlphaFoldDB" id="A0A0C9WWU2"/>
<comment type="catalytic activity">
    <reaction evidence="13">
        <text>pyranose + acceptor = pyranos-3-ulose + reduced acceptor.</text>
        <dbReference type="EC" id="1.1.99.29"/>
    </reaction>
</comment>
<dbReference type="HOGENOM" id="CLU_002865_6_0_1"/>
<feature type="chain" id="PRO_5002222555" description="pyranose dehydrogenase (acceptor)" evidence="19">
    <location>
        <begin position="19"/>
        <end position="678"/>
    </location>
</feature>
<keyword evidence="22" id="KW-1185">Reference proteome</keyword>
<comment type="catalytic activity">
    <reaction evidence="11">
        <text>pyranose + acceptor = pyranos-2-ulose + reduced acceptor.</text>
        <dbReference type="EC" id="1.1.99.29"/>
    </reaction>
</comment>
<sequence length="678" mass="70922">MTPCLELLVLSLATPILGLQSLHDDSHFTRRTYVTPSTTSSSYDYIIAGGGLAGLVLASRLTENSSVTVLVLEAGDTGDAVASIINTPAATYYTSLLGSSYDYAYKTVPQSGANNRILNWPRGKVLGGSSAVNGMYLVRPNPAEVNAWHNLIAPNGTTAADNWSWDSLLAAMKQSENFTPPIAAVESVAGMQYQNSSHGTNGPLQASYPAYMVPVAGTWLPTMQAAGIPTSADADNGNNLGAFFATSAINPTNWTRSYSRSAYLDPASARTNLHVLVNATVTQVTWANNSVAGDLVASGVEYSTGLGAAVNTVTANREVILSGGAVGSPQILMLSGIGPSDVLEAAGVSVKLELPGVGQHLQDHLAAGVTWETRNDTQGSIYFSGSNFSKTPEFLSFVNSGIAYVNGSFLYAGNASFATFCESITGNVTNSSLTLVPSQYSQVVEGYKAIYESLANAIMPNSGIVEILLSINAPGAIVIQAALQIPFSQGRLYINSTSVFDQPLIDPQYFSHPADVTTMRQALKAVRQIGNTSPLKDILGAELTPGPTVVTDSDWEAWIRNNAATEFHPTATCAMLPEAQGGVVDANLKVYGTSNVRVVDGSVFPISFSAHLMASVYGLAEKAAVIIRAAANPSTTSASPSPSISTLSNTGSTKSGASSTSPTTLGWHLVAVFLLTFV</sequence>
<evidence type="ECO:0000256" key="17">
    <source>
        <dbReference type="PIRSR" id="PIRSR000137-2"/>
    </source>
</evidence>
<dbReference type="Pfam" id="PF00732">
    <property type="entry name" value="GMC_oxred_N"/>
    <property type="match status" value="1"/>
</dbReference>
<reference evidence="22" key="2">
    <citation type="submission" date="2015-01" db="EMBL/GenBank/DDBJ databases">
        <title>Evolutionary Origins and Diversification of the Mycorrhizal Mutualists.</title>
        <authorList>
            <consortium name="DOE Joint Genome Institute"/>
            <consortium name="Mycorrhizal Genomics Consortium"/>
            <person name="Kohler A."/>
            <person name="Kuo A."/>
            <person name="Nagy L.G."/>
            <person name="Floudas D."/>
            <person name="Copeland A."/>
            <person name="Barry K.W."/>
            <person name="Cichocki N."/>
            <person name="Veneault-Fourrey C."/>
            <person name="LaButti K."/>
            <person name="Lindquist E.A."/>
            <person name="Lipzen A."/>
            <person name="Lundell T."/>
            <person name="Morin E."/>
            <person name="Murat C."/>
            <person name="Riley R."/>
            <person name="Ohm R."/>
            <person name="Sun H."/>
            <person name="Tunlid A."/>
            <person name="Henrissat B."/>
            <person name="Grigoriev I.V."/>
            <person name="Hibbett D.S."/>
            <person name="Martin F."/>
        </authorList>
    </citation>
    <scope>NUCLEOTIDE SEQUENCE [LARGE SCALE GENOMIC DNA]</scope>
    <source>
        <strain evidence="22">LaAM-08-1</strain>
    </source>
</reference>
<evidence type="ECO:0000313" key="21">
    <source>
        <dbReference type="EMBL" id="KIJ97090.1"/>
    </source>
</evidence>
<evidence type="ECO:0000256" key="5">
    <source>
        <dbReference type="ARBA" id="ARBA00013177"/>
    </source>
</evidence>
<evidence type="ECO:0000256" key="11">
    <source>
        <dbReference type="ARBA" id="ARBA00033986"/>
    </source>
</evidence>
<comment type="catalytic activity">
    <reaction evidence="15">
        <text>a pyranoside + acceptor = a pyranosid-3,4-diulose + reduced acceptor.</text>
        <dbReference type="EC" id="1.1.99.29"/>
    </reaction>
</comment>
<dbReference type="SUPFAM" id="SSF51905">
    <property type="entry name" value="FAD/NAD(P)-binding domain"/>
    <property type="match status" value="1"/>
</dbReference>
<keyword evidence="8 17" id="KW-0274">FAD</keyword>
<evidence type="ECO:0000256" key="6">
    <source>
        <dbReference type="ARBA" id="ARBA00022525"/>
    </source>
</evidence>
<comment type="subcellular location">
    <subcellularLocation>
        <location evidence="2">Secreted</location>
    </subcellularLocation>
</comment>
<feature type="signal peptide" evidence="19">
    <location>
        <begin position="1"/>
        <end position="18"/>
    </location>
</feature>
<evidence type="ECO:0000256" key="15">
    <source>
        <dbReference type="ARBA" id="ARBA00034059"/>
    </source>
</evidence>
<dbReference type="SUPFAM" id="SSF54373">
    <property type="entry name" value="FAD-linked reductases, C-terminal domain"/>
    <property type="match status" value="1"/>
</dbReference>
<feature type="binding site" evidence="17">
    <location>
        <position position="601"/>
    </location>
    <ligand>
        <name>FAD</name>
        <dbReference type="ChEBI" id="CHEBI:57692"/>
    </ligand>
</feature>
<keyword evidence="6" id="KW-0964">Secreted</keyword>
<evidence type="ECO:0000256" key="12">
    <source>
        <dbReference type="ARBA" id="ARBA00034010"/>
    </source>
</evidence>
<name>A0A0C9WWU2_9AGAR</name>
<keyword evidence="19" id="KW-0732">Signal</keyword>
<dbReference type="PANTHER" id="PTHR11552">
    <property type="entry name" value="GLUCOSE-METHANOL-CHOLINE GMC OXIDOREDUCTASE"/>
    <property type="match status" value="1"/>
</dbReference>
<evidence type="ECO:0000256" key="13">
    <source>
        <dbReference type="ARBA" id="ARBA00034029"/>
    </source>
</evidence>
<organism evidence="21 22">
    <name type="scientific">Laccaria amethystina LaAM-08-1</name>
    <dbReference type="NCBI Taxonomy" id="1095629"/>
    <lineage>
        <taxon>Eukaryota</taxon>
        <taxon>Fungi</taxon>
        <taxon>Dikarya</taxon>
        <taxon>Basidiomycota</taxon>
        <taxon>Agaricomycotina</taxon>
        <taxon>Agaricomycetes</taxon>
        <taxon>Agaricomycetidae</taxon>
        <taxon>Agaricales</taxon>
        <taxon>Agaricineae</taxon>
        <taxon>Hydnangiaceae</taxon>
        <taxon>Laccaria</taxon>
    </lineage>
</organism>
<comment type="cofactor">
    <cofactor evidence="1 17">
        <name>FAD</name>
        <dbReference type="ChEBI" id="CHEBI:57692"/>
    </cofactor>
</comment>
<comment type="catalytic activity">
    <reaction evidence="12">
        <text>pyranose + acceptor = pyranos-2,3-diulose + reduced acceptor.</text>
        <dbReference type="EC" id="1.1.99.29"/>
    </reaction>
</comment>
<gene>
    <name evidence="21" type="ORF">K443DRAFT_681811</name>
</gene>
<dbReference type="Gene3D" id="3.50.50.60">
    <property type="entry name" value="FAD/NAD(P)-binding domain"/>
    <property type="match status" value="1"/>
</dbReference>
<evidence type="ECO:0000313" key="22">
    <source>
        <dbReference type="Proteomes" id="UP000054477"/>
    </source>
</evidence>
<feature type="domain" description="Glucose-methanol-choline oxidoreductase N-terminal" evidence="20">
    <location>
        <begin position="324"/>
        <end position="338"/>
    </location>
</feature>
<evidence type="ECO:0000256" key="3">
    <source>
        <dbReference type="ARBA" id="ARBA00010790"/>
    </source>
</evidence>
<dbReference type="GO" id="GO:0033718">
    <property type="term" value="F:pyranose dehydrogenase (acceptor) activity"/>
    <property type="evidence" value="ECO:0007669"/>
    <property type="project" value="UniProtKB-EC"/>
</dbReference>
<dbReference type="PROSITE" id="PS00624">
    <property type="entry name" value="GMC_OXRED_2"/>
    <property type="match status" value="1"/>
</dbReference>
<evidence type="ECO:0000256" key="14">
    <source>
        <dbReference type="ARBA" id="ARBA00034050"/>
    </source>
</evidence>
<comment type="similarity">
    <text evidence="3">Belongs to the GMC oxidoreductase family.</text>
</comment>
<dbReference type="Gene3D" id="4.10.450.10">
    <property type="entry name" value="Glucose Oxidase, domain 2"/>
    <property type="match status" value="1"/>
</dbReference>
<evidence type="ECO:0000256" key="10">
    <source>
        <dbReference type="ARBA" id="ARBA00024699"/>
    </source>
</evidence>
<dbReference type="InterPro" id="IPR000172">
    <property type="entry name" value="GMC_OxRdtase_N"/>
</dbReference>
<dbReference type="STRING" id="1095629.A0A0C9WWU2"/>
<proteinExistence type="inferred from homology"/>
<dbReference type="PIRSF" id="PIRSF000137">
    <property type="entry name" value="Alcohol_oxidase"/>
    <property type="match status" value="1"/>
</dbReference>
<dbReference type="InterPro" id="IPR036188">
    <property type="entry name" value="FAD/NAD-bd_sf"/>
</dbReference>
<keyword evidence="9" id="KW-0560">Oxidoreductase</keyword>
<feature type="active site" description="Proton donor" evidence="16">
    <location>
        <position position="568"/>
    </location>
</feature>
<dbReference type="EMBL" id="KN838702">
    <property type="protein sequence ID" value="KIJ97090.1"/>
    <property type="molecule type" value="Genomic_DNA"/>
</dbReference>
<feature type="region of interest" description="Disordered" evidence="18">
    <location>
        <begin position="633"/>
        <end position="662"/>
    </location>
</feature>
<evidence type="ECO:0000256" key="9">
    <source>
        <dbReference type="ARBA" id="ARBA00023002"/>
    </source>
</evidence>
<evidence type="ECO:0000256" key="2">
    <source>
        <dbReference type="ARBA" id="ARBA00004613"/>
    </source>
</evidence>
<evidence type="ECO:0000256" key="19">
    <source>
        <dbReference type="SAM" id="SignalP"/>
    </source>
</evidence>
<comment type="subunit">
    <text evidence="4">Monomer.</text>
</comment>
<dbReference type="GO" id="GO:0005576">
    <property type="term" value="C:extracellular region"/>
    <property type="evidence" value="ECO:0007669"/>
    <property type="project" value="UniProtKB-SubCell"/>
</dbReference>
<evidence type="ECO:0000256" key="4">
    <source>
        <dbReference type="ARBA" id="ARBA00011245"/>
    </source>
</evidence>
<feature type="active site" description="Proton acceptor" evidence="16">
    <location>
        <position position="611"/>
    </location>
</feature>
<keyword evidence="7" id="KW-0285">Flavoprotein</keyword>
<evidence type="ECO:0000256" key="16">
    <source>
        <dbReference type="PIRSR" id="PIRSR000137-1"/>
    </source>
</evidence>
<feature type="binding site" evidence="17">
    <location>
        <position position="281"/>
    </location>
    <ligand>
        <name>FAD</name>
        <dbReference type="ChEBI" id="CHEBI:57692"/>
    </ligand>
</feature>
<dbReference type="PANTHER" id="PTHR11552:SF218">
    <property type="entry name" value="GLUCOSE-METHANOL-CHOLINE OXIDOREDUCTASE N-TERMINAL DOMAIN-CONTAINING PROTEIN"/>
    <property type="match status" value="1"/>
</dbReference>
<comment type="catalytic activity">
    <reaction evidence="14">
        <text>a pyranoside + acceptor = a pyranosid-3-ulose + reduced acceptor.</text>
        <dbReference type="EC" id="1.1.99.29"/>
    </reaction>
</comment>
<evidence type="ECO:0000256" key="1">
    <source>
        <dbReference type="ARBA" id="ARBA00001974"/>
    </source>
</evidence>
<comment type="function">
    <text evidence="10">Catalyzes the single-oxidation or sequential double oxidation reaction of carbohydrates primarily at carbon-2 and/or carbon-3 with the concomitant reduction of the flavin. The enzyme exhibits a broad sugar substrate specificity, oxidizing different aldopyranoses to the corresponding C-1, C-2, C-3 or C-1,2, C-2,3 and C-3,4 (di)dehydro sugars with substrate-specific regioselectivity. Accepts only a narrow range of electron acceptors such as substituted benzoquinones and complexed metal ions and reacts extremely slowly with O(2) as acceptor. May play a role in the natural recycling of plant matter by oxidizing all major monosaccharides in lignocellulose and by reducing quinone compounds or reactive radical species generated during lignin depolymerization.</text>
</comment>
<evidence type="ECO:0000256" key="7">
    <source>
        <dbReference type="ARBA" id="ARBA00022630"/>
    </source>
</evidence>
<protein>
    <recommendedName>
        <fullName evidence="5">pyranose dehydrogenase (acceptor)</fullName>
        <ecNumber evidence="5">1.1.99.29</ecNumber>
    </recommendedName>
</protein>
<dbReference type="GO" id="GO:0050660">
    <property type="term" value="F:flavin adenine dinucleotide binding"/>
    <property type="evidence" value="ECO:0007669"/>
    <property type="project" value="InterPro"/>
</dbReference>
<feature type="binding site" evidence="17">
    <location>
        <position position="125"/>
    </location>
    <ligand>
        <name>FAD</name>
        <dbReference type="ChEBI" id="CHEBI:57692"/>
    </ligand>
</feature>
<dbReference type="InterPro" id="IPR012132">
    <property type="entry name" value="GMC_OxRdtase"/>
</dbReference>
<dbReference type="Proteomes" id="UP000054477">
    <property type="component" value="Unassembled WGS sequence"/>
</dbReference>
<dbReference type="InterPro" id="IPR007867">
    <property type="entry name" value="GMC_OxRtase_C"/>
</dbReference>
<dbReference type="Pfam" id="PF05199">
    <property type="entry name" value="GMC_oxred_C"/>
    <property type="match status" value="1"/>
</dbReference>
<evidence type="ECO:0000256" key="8">
    <source>
        <dbReference type="ARBA" id="ARBA00022827"/>
    </source>
</evidence>
<dbReference type="OrthoDB" id="269227at2759"/>
<evidence type="ECO:0000256" key="18">
    <source>
        <dbReference type="SAM" id="MobiDB-lite"/>
    </source>
</evidence>